<dbReference type="AlphaFoldDB" id="A0A1N7KCE8"/>
<sequence length="178" mass="18358">MIRSPHLARLAALLTVLAAQSFAADGHTRDPAETVAAEAHHGADHAFEAGGFKVVHPWMNATDGREALIFLELANTGDTRVTLDGAEIPFAETAALVGFALERGEATYQPLPSVPVQPGRSLTLAPQGLALRATGLATGFSEGDTAAITLLTSAGPIPVTVAVEAADARHHSHAGHAH</sequence>
<gene>
    <name evidence="2" type="ORF">SAMN05421759_101631</name>
</gene>
<evidence type="ECO:0000313" key="2">
    <source>
        <dbReference type="EMBL" id="SIS59275.1"/>
    </source>
</evidence>
<feature type="signal peptide" evidence="1">
    <location>
        <begin position="1"/>
        <end position="23"/>
    </location>
</feature>
<dbReference type="OrthoDB" id="9796962at2"/>
<organism evidence="2 3">
    <name type="scientific">Roseivivax lentus</name>
    <dbReference type="NCBI Taxonomy" id="633194"/>
    <lineage>
        <taxon>Bacteria</taxon>
        <taxon>Pseudomonadati</taxon>
        <taxon>Pseudomonadota</taxon>
        <taxon>Alphaproteobacteria</taxon>
        <taxon>Rhodobacterales</taxon>
        <taxon>Roseobacteraceae</taxon>
        <taxon>Roseivivax</taxon>
    </lineage>
</organism>
<dbReference type="PANTHER" id="PTHR36302:SF1">
    <property type="entry name" value="COPPER CHAPERONE PCU(A)C"/>
    <property type="match status" value="1"/>
</dbReference>
<dbReference type="PANTHER" id="PTHR36302">
    <property type="entry name" value="BLR7088 PROTEIN"/>
    <property type="match status" value="1"/>
</dbReference>
<dbReference type="Gene3D" id="2.60.40.1890">
    <property type="entry name" value="PCu(A)C copper chaperone"/>
    <property type="match status" value="1"/>
</dbReference>
<proteinExistence type="predicted"/>
<dbReference type="RefSeq" id="WP_076444878.1">
    <property type="nucleotide sequence ID" value="NZ_FTOQ01000001.1"/>
</dbReference>
<accession>A0A1N7KCE8</accession>
<dbReference type="Pfam" id="PF04314">
    <property type="entry name" value="PCuAC"/>
    <property type="match status" value="1"/>
</dbReference>
<dbReference type="InterPro" id="IPR007410">
    <property type="entry name" value="LpqE-like"/>
</dbReference>
<dbReference type="SUPFAM" id="SSF110087">
    <property type="entry name" value="DR1885-like metal-binding protein"/>
    <property type="match status" value="1"/>
</dbReference>
<protein>
    <submittedName>
        <fullName evidence="2">Copper(I)-binding protein</fullName>
    </submittedName>
</protein>
<keyword evidence="1" id="KW-0732">Signal</keyword>
<evidence type="ECO:0000313" key="3">
    <source>
        <dbReference type="Proteomes" id="UP000186684"/>
    </source>
</evidence>
<dbReference type="Proteomes" id="UP000186684">
    <property type="component" value="Unassembled WGS sequence"/>
</dbReference>
<feature type="chain" id="PRO_5013043275" evidence="1">
    <location>
        <begin position="24"/>
        <end position="178"/>
    </location>
</feature>
<dbReference type="STRING" id="633194.SAMN05421759_101631"/>
<dbReference type="EMBL" id="FTOQ01000001">
    <property type="protein sequence ID" value="SIS59275.1"/>
    <property type="molecule type" value="Genomic_DNA"/>
</dbReference>
<reference evidence="3" key="1">
    <citation type="submission" date="2017-01" db="EMBL/GenBank/DDBJ databases">
        <authorList>
            <person name="Varghese N."/>
            <person name="Submissions S."/>
        </authorList>
    </citation>
    <scope>NUCLEOTIDE SEQUENCE [LARGE SCALE GENOMIC DNA]</scope>
    <source>
        <strain evidence="3">DSM 29430</strain>
    </source>
</reference>
<dbReference type="InterPro" id="IPR058248">
    <property type="entry name" value="Lxx211020-like"/>
</dbReference>
<name>A0A1N7KCE8_9RHOB</name>
<dbReference type="InterPro" id="IPR036182">
    <property type="entry name" value="PCuAC_sf"/>
</dbReference>
<keyword evidence="3" id="KW-1185">Reference proteome</keyword>
<evidence type="ECO:0000256" key="1">
    <source>
        <dbReference type="SAM" id="SignalP"/>
    </source>
</evidence>